<dbReference type="InterPro" id="IPR028889">
    <property type="entry name" value="USP"/>
</dbReference>
<dbReference type="PROSITE" id="PS50235">
    <property type="entry name" value="USP_3"/>
    <property type="match status" value="1"/>
</dbReference>
<dbReference type="EC" id="3.4.19.12" evidence="7"/>
<keyword evidence="4 7" id="KW-0833">Ubl conjugation pathway</keyword>
<proteinExistence type="inferred from homology"/>
<dbReference type="InterPro" id="IPR050164">
    <property type="entry name" value="Peptidase_C19"/>
</dbReference>
<keyword evidence="10" id="KW-1185">Reference proteome</keyword>
<evidence type="ECO:0000259" key="8">
    <source>
        <dbReference type="PROSITE" id="PS50235"/>
    </source>
</evidence>
<evidence type="ECO:0000256" key="6">
    <source>
        <dbReference type="ARBA" id="ARBA00022807"/>
    </source>
</evidence>
<dbReference type="PANTHER" id="PTHR24006">
    <property type="entry name" value="UBIQUITIN CARBOXYL-TERMINAL HYDROLASE"/>
    <property type="match status" value="1"/>
</dbReference>
<dbReference type="Proteomes" id="UP000677054">
    <property type="component" value="Unassembled WGS sequence"/>
</dbReference>
<dbReference type="AlphaFoldDB" id="A0A7R8X185"/>
<evidence type="ECO:0000313" key="9">
    <source>
        <dbReference type="EMBL" id="CAD7241854.1"/>
    </source>
</evidence>
<dbReference type="InterPro" id="IPR001394">
    <property type="entry name" value="Peptidase_C19_UCH"/>
</dbReference>
<dbReference type="GO" id="GO:0005634">
    <property type="term" value="C:nucleus"/>
    <property type="evidence" value="ECO:0007669"/>
    <property type="project" value="TreeGrafter"/>
</dbReference>
<dbReference type="EMBL" id="LR899704">
    <property type="protein sequence ID" value="CAD7241854.1"/>
    <property type="molecule type" value="Genomic_DNA"/>
</dbReference>
<feature type="domain" description="USP" evidence="8">
    <location>
        <begin position="52"/>
        <end position="454"/>
    </location>
</feature>
<organism evidence="9">
    <name type="scientific">Darwinula stevensoni</name>
    <dbReference type="NCBI Taxonomy" id="69355"/>
    <lineage>
        <taxon>Eukaryota</taxon>
        <taxon>Metazoa</taxon>
        <taxon>Ecdysozoa</taxon>
        <taxon>Arthropoda</taxon>
        <taxon>Crustacea</taxon>
        <taxon>Oligostraca</taxon>
        <taxon>Ostracoda</taxon>
        <taxon>Podocopa</taxon>
        <taxon>Podocopida</taxon>
        <taxon>Darwinulocopina</taxon>
        <taxon>Darwinuloidea</taxon>
        <taxon>Darwinulidae</taxon>
        <taxon>Darwinula</taxon>
    </lineage>
</organism>
<reference evidence="9" key="1">
    <citation type="submission" date="2020-11" db="EMBL/GenBank/DDBJ databases">
        <authorList>
            <person name="Tran Van P."/>
        </authorList>
    </citation>
    <scope>NUCLEOTIDE SEQUENCE</scope>
</reference>
<dbReference type="Pfam" id="PF00443">
    <property type="entry name" value="UCH"/>
    <property type="match status" value="1"/>
</dbReference>
<dbReference type="PROSITE" id="PS00972">
    <property type="entry name" value="USP_1"/>
    <property type="match status" value="1"/>
</dbReference>
<dbReference type="GO" id="GO:0005829">
    <property type="term" value="C:cytosol"/>
    <property type="evidence" value="ECO:0007669"/>
    <property type="project" value="TreeGrafter"/>
</dbReference>
<evidence type="ECO:0000256" key="3">
    <source>
        <dbReference type="ARBA" id="ARBA00022670"/>
    </source>
</evidence>
<comment type="catalytic activity">
    <reaction evidence="1 7">
        <text>Thiol-dependent hydrolysis of ester, thioester, amide, peptide and isopeptide bonds formed by the C-terminal Gly of ubiquitin (a 76-residue protein attached to proteins as an intracellular targeting signal).</text>
        <dbReference type="EC" id="3.4.19.12"/>
    </reaction>
</comment>
<evidence type="ECO:0000256" key="7">
    <source>
        <dbReference type="RuleBase" id="RU366025"/>
    </source>
</evidence>
<evidence type="ECO:0000256" key="1">
    <source>
        <dbReference type="ARBA" id="ARBA00000707"/>
    </source>
</evidence>
<sequence length="454" mass="50446">MWKELQGVTGQWHNIWTGAAATASLGFGYALWKVMSNAKTHEDAPPCTSGPPGLPNPGNKCFMNALLQALAPCGTIHHWLMCQVRKQKESEDETVLETLSEVLAYLNGQSSNTSEPASKLLKAVEDHGWIISSEEHDCHELLHVLHTCLEEELLPAKRKDSEQAIFSALCNTIGEPLVRKSHIRGNGKTVGSGIHRRVGMARSLGSTVMNSMPVQGLLAREMMCCSCFQKTPTHFDSFQTLSLVLPQSGQSTMRLEDLLSLYLSSEILIDVTCDRCSTRAGDTDPVKRQFLKKLSIGKLPQCLCLHIQRSVWCSSGAAWKRDTQVQFPLLFSMEKFLHHHPSSFLNPIQTGGLVGGNPHLRVPFIGQNLLRTSSLNTGSLSLHHPGIQQSGRSTYSLRSVIVHHGIFSSGHFVTYRTHRNHGPQWFFVSDSHIRPCSVTEVLNSVAYMLFYERI</sequence>
<dbReference type="Gene3D" id="3.90.70.10">
    <property type="entry name" value="Cysteine proteinases"/>
    <property type="match status" value="1"/>
</dbReference>
<dbReference type="OrthoDB" id="2248014at2759"/>
<dbReference type="GO" id="GO:0004843">
    <property type="term" value="F:cysteine-type deubiquitinase activity"/>
    <property type="evidence" value="ECO:0007669"/>
    <property type="project" value="UniProtKB-UniRule"/>
</dbReference>
<dbReference type="GO" id="GO:0016579">
    <property type="term" value="P:protein deubiquitination"/>
    <property type="evidence" value="ECO:0007669"/>
    <property type="project" value="InterPro"/>
</dbReference>
<evidence type="ECO:0000256" key="5">
    <source>
        <dbReference type="ARBA" id="ARBA00022801"/>
    </source>
</evidence>
<dbReference type="PROSITE" id="PS00973">
    <property type="entry name" value="USP_2"/>
    <property type="match status" value="1"/>
</dbReference>
<dbReference type="EMBL" id="CAJPEV010000187">
    <property type="protein sequence ID" value="CAG0882000.1"/>
    <property type="molecule type" value="Genomic_DNA"/>
</dbReference>
<dbReference type="InterPro" id="IPR038765">
    <property type="entry name" value="Papain-like_cys_pep_sf"/>
</dbReference>
<comment type="similarity">
    <text evidence="2 7">Belongs to the peptidase C19 family.</text>
</comment>
<protein>
    <recommendedName>
        <fullName evidence="7">Ubiquitin carboxyl-terminal hydrolase</fullName>
        <ecNumber evidence="7">3.4.19.12</ecNumber>
    </recommendedName>
</protein>
<keyword evidence="6 7" id="KW-0788">Thiol protease</keyword>
<evidence type="ECO:0000313" key="10">
    <source>
        <dbReference type="Proteomes" id="UP000677054"/>
    </source>
</evidence>
<gene>
    <name evidence="9" type="ORF">DSTB1V02_LOCUS1832</name>
</gene>
<evidence type="ECO:0000256" key="4">
    <source>
        <dbReference type="ARBA" id="ARBA00022786"/>
    </source>
</evidence>
<keyword evidence="3 7" id="KW-0645">Protease</keyword>
<name>A0A7R8X185_9CRUS</name>
<evidence type="ECO:0000256" key="2">
    <source>
        <dbReference type="ARBA" id="ARBA00009085"/>
    </source>
</evidence>
<keyword evidence="5 7" id="KW-0378">Hydrolase</keyword>
<dbReference type="PANTHER" id="PTHR24006:SF888">
    <property type="entry name" value="UBIQUITIN CARBOXYL-TERMINAL HYDROLASE 30"/>
    <property type="match status" value="1"/>
</dbReference>
<dbReference type="SUPFAM" id="SSF54001">
    <property type="entry name" value="Cysteine proteinases"/>
    <property type="match status" value="1"/>
</dbReference>
<dbReference type="InterPro" id="IPR018200">
    <property type="entry name" value="USP_CS"/>
</dbReference>
<dbReference type="GO" id="GO:0006508">
    <property type="term" value="P:proteolysis"/>
    <property type="evidence" value="ECO:0007669"/>
    <property type="project" value="UniProtKB-KW"/>
</dbReference>
<accession>A0A7R8X185</accession>
<dbReference type="CDD" id="cd02662">
    <property type="entry name" value="Peptidase_C19F"/>
    <property type="match status" value="1"/>
</dbReference>